<protein>
    <recommendedName>
        <fullName evidence="4">B box-type domain-containing protein</fullName>
    </recommendedName>
</protein>
<keyword evidence="6" id="KW-1185">Reference proteome</keyword>
<keyword evidence="1" id="KW-0862">Zinc</keyword>
<name>A0A6J8DNA8_MYTCO</name>
<proteinExistence type="predicted"/>
<accession>A0A6J8DNA8</accession>
<gene>
    <name evidence="5" type="ORF">MCOR_41772</name>
</gene>
<dbReference type="InterPro" id="IPR000315">
    <property type="entry name" value="Znf_B-box"/>
</dbReference>
<evidence type="ECO:0000256" key="2">
    <source>
        <dbReference type="SAM" id="Coils"/>
    </source>
</evidence>
<feature type="domain" description="B box-type" evidence="4">
    <location>
        <begin position="3"/>
        <end position="49"/>
    </location>
</feature>
<dbReference type="GO" id="GO:0008270">
    <property type="term" value="F:zinc ion binding"/>
    <property type="evidence" value="ECO:0007669"/>
    <property type="project" value="UniProtKB-KW"/>
</dbReference>
<feature type="domain" description="B box-type" evidence="4">
    <location>
        <begin position="54"/>
        <end position="100"/>
    </location>
</feature>
<dbReference type="Proteomes" id="UP000507470">
    <property type="component" value="Unassembled WGS sequence"/>
</dbReference>
<dbReference type="Pfam" id="PF00643">
    <property type="entry name" value="zf-B_box"/>
    <property type="match status" value="1"/>
</dbReference>
<dbReference type="AlphaFoldDB" id="A0A6J8DNA8"/>
<keyword evidence="2" id="KW-0175">Coiled coil</keyword>
<dbReference type="CDD" id="cd19757">
    <property type="entry name" value="Bbox1"/>
    <property type="match status" value="2"/>
</dbReference>
<feature type="region of interest" description="Disordered" evidence="3">
    <location>
        <begin position="183"/>
        <end position="204"/>
    </location>
</feature>
<evidence type="ECO:0000256" key="3">
    <source>
        <dbReference type="SAM" id="MobiDB-lite"/>
    </source>
</evidence>
<dbReference type="Pfam" id="PF22586">
    <property type="entry name" value="ANCHR-like_BBOX"/>
    <property type="match status" value="1"/>
</dbReference>
<evidence type="ECO:0000259" key="4">
    <source>
        <dbReference type="PROSITE" id="PS50119"/>
    </source>
</evidence>
<sequence>MESSEKICDLCNETTSSFECSDCELVYCEECCNTFHSKGALKSHRFQKLRINQSGNITCENCTELDSSLFCEDCSLYYCSQCSSNIHQRGALARHILKNVDTSNTIVNLTGGNVWENTALDKTKSDDLNLFHENGRTLKKQYFDEPHSFNRNLISRSDDIQKKLNEMKEKAVKLKNKSVLFGQDSRKPGRSVQGYETKKQRHSRRKALKRKIERRIQNGHLLIKNICPNLNYCKNKYVIKGMTSLLQINFHLSDIDMTTIDVHQVEGLKSVDMANLVALFECNTGIFNHHTKCLLLEQLQDKVQDAYWQEYDIFYEVNSNAVEESVDTDQNMSETSDSD</sequence>
<dbReference type="PROSITE" id="PS50119">
    <property type="entry name" value="ZF_BBOX"/>
    <property type="match status" value="2"/>
</dbReference>
<reference evidence="5 6" key="1">
    <citation type="submission" date="2020-06" db="EMBL/GenBank/DDBJ databases">
        <authorList>
            <person name="Li R."/>
            <person name="Bekaert M."/>
        </authorList>
    </citation>
    <scope>NUCLEOTIDE SEQUENCE [LARGE SCALE GENOMIC DNA]</scope>
    <source>
        <strain evidence="6">wild</strain>
    </source>
</reference>
<dbReference type="Gene3D" id="3.30.160.60">
    <property type="entry name" value="Classic Zinc Finger"/>
    <property type="match status" value="1"/>
</dbReference>
<evidence type="ECO:0000313" key="5">
    <source>
        <dbReference type="EMBL" id="CAC5408370.1"/>
    </source>
</evidence>
<organism evidence="5 6">
    <name type="scientific">Mytilus coruscus</name>
    <name type="common">Sea mussel</name>
    <dbReference type="NCBI Taxonomy" id="42192"/>
    <lineage>
        <taxon>Eukaryota</taxon>
        <taxon>Metazoa</taxon>
        <taxon>Spiralia</taxon>
        <taxon>Lophotrochozoa</taxon>
        <taxon>Mollusca</taxon>
        <taxon>Bivalvia</taxon>
        <taxon>Autobranchia</taxon>
        <taxon>Pteriomorphia</taxon>
        <taxon>Mytilida</taxon>
        <taxon>Mytiloidea</taxon>
        <taxon>Mytilidae</taxon>
        <taxon>Mytilinae</taxon>
        <taxon>Mytilus</taxon>
    </lineage>
</organism>
<evidence type="ECO:0000313" key="6">
    <source>
        <dbReference type="Proteomes" id="UP000507470"/>
    </source>
</evidence>
<keyword evidence="1" id="KW-0863">Zinc-finger</keyword>
<feature type="coiled-coil region" evidence="2">
    <location>
        <begin position="150"/>
        <end position="177"/>
    </location>
</feature>
<keyword evidence="1" id="KW-0479">Metal-binding</keyword>
<dbReference type="EMBL" id="CACVKT020007531">
    <property type="protein sequence ID" value="CAC5408370.1"/>
    <property type="molecule type" value="Genomic_DNA"/>
</dbReference>
<evidence type="ECO:0000256" key="1">
    <source>
        <dbReference type="PROSITE-ProRule" id="PRU00024"/>
    </source>
</evidence>